<evidence type="ECO:0000313" key="1">
    <source>
        <dbReference type="EMBL" id="GAA1252598.1"/>
    </source>
</evidence>
<reference evidence="1 2" key="1">
    <citation type="journal article" date="2019" name="Int. J. Syst. Evol. Microbiol.">
        <title>The Global Catalogue of Microorganisms (GCM) 10K type strain sequencing project: providing services to taxonomists for standard genome sequencing and annotation.</title>
        <authorList>
            <consortium name="The Broad Institute Genomics Platform"/>
            <consortium name="The Broad Institute Genome Sequencing Center for Infectious Disease"/>
            <person name="Wu L."/>
            <person name="Ma J."/>
        </authorList>
    </citation>
    <scope>NUCLEOTIDE SEQUENCE [LARGE SCALE GENOMIC DNA]</scope>
    <source>
        <strain evidence="1 2">JCM 13004</strain>
    </source>
</reference>
<gene>
    <name evidence="1" type="ORF">GCM10009665_49130</name>
</gene>
<dbReference type="Proteomes" id="UP001500037">
    <property type="component" value="Unassembled WGS sequence"/>
</dbReference>
<evidence type="ECO:0000313" key="2">
    <source>
        <dbReference type="Proteomes" id="UP001500037"/>
    </source>
</evidence>
<comment type="caution">
    <text evidence="1">The sequence shown here is derived from an EMBL/GenBank/DDBJ whole genome shotgun (WGS) entry which is preliminary data.</text>
</comment>
<evidence type="ECO:0008006" key="3">
    <source>
        <dbReference type="Google" id="ProtNLM"/>
    </source>
</evidence>
<accession>A0ABN1WJQ1</accession>
<protein>
    <recommendedName>
        <fullName evidence="3">Secreted protein</fullName>
    </recommendedName>
</protein>
<sequence>MQLLCSGGVCGGVEGGGGATGPGLAVGAGAAVTAACGLALVGAGCAGFAGAVGEPPVGPGLALWDALDEALGDGLRPALCEAEALAEALGEALADGLGELLGESLGPGLVAVPDASVELLGASATVTVLTSAVLCASEPDSA</sequence>
<keyword evidence="2" id="KW-1185">Reference proteome</keyword>
<name>A0ABN1WJQ1_9ACTN</name>
<proteinExistence type="predicted"/>
<dbReference type="EMBL" id="BAAALF010000101">
    <property type="protein sequence ID" value="GAA1252598.1"/>
    <property type="molecule type" value="Genomic_DNA"/>
</dbReference>
<organism evidence="1 2">
    <name type="scientific">Kitasatospora nipponensis</name>
    <dbReference type="NCBI Taxonomy" id="258049"/>
    <lineage>
        <taxon>Bacteria</taxon>
        <taxon>Bacillati</taxon>
        <taxon>Actinomycetota</taxon>
        <taxon>Actinomycetes</taxon>
        <taxon>Kitasatosporales</taxon>
        <taxon>Streptomycetaceae</taxon>
        <taxon>Kitasatospora</taxon>
    </lineage>
</organism>